<dbReference type="EMBL" id="MU155621">
    <property type="protein sequence ID" value="KAF9471795.1"/>
    <property type="molecule type" value="Genomic_DNA"/>
</dbReference>
<evidence type="ECO:0000313" key="1">
    <source>
        <dbReference type="EMBL" id="KAF9471795.1"/>
    </source>
</evidence>
<comment type="caution">
    <text evidence="1">The sequence shown here is derived from an EMBL/GenBank/DDBJ whole genome shotgun (WGS) entry which is preliminary data.</text>
</comment>
<name>A0A9P5YNE1_9AGAR</name>
<accession>A0A9P5YNE1</accession>
<dbReference type="Proteomes" id="UP000807469">
    <property type="component" value="Unassembled WGS sequence"/>
</dbReference>
<proteinExistence type="predicted"/>
<keyword evidence="2" id="KW-1185">Reference proteome</keyword>
<reference evidence="1" key="1">
    <citation type="submission" date="2020-11" db="EMBL/GenBank/DDBJ databases">
        <authorList>
            <consortium name="DOE Joint Genome Institute"/>
            <person name="Ahrendt S."/>
            <person name="Riley R."/>
            <person name="Andreopoulos W."/>
            <person name="Labutti K."/>
            <person name="Pangilinan J."/>
            <person name="Ruiz-Duenas F.J."/>
            <person name="Barrasa J.M."/>
            <person name="Sanchez-Garcia M."/>
            <person name="Camarero S."/>
            <person name="Miyauchi S."/>
            <person name="Serrano A."/>
            <person name="Linde D."/>
            <person name="Babiker R."/>
            <person name="Drula E."/>
            <person name="Ayuso-Fernandez I."/>
            <person name="Pacheco R."/>
            <person name="Padilla G."/>
            <person name="Ferreira P."/>
            <person name="Barriuso J."/>
            <person name="Kellner H."/>
            <person name="Castanera R."/>
            <person name="Alfaro M."/>
            <person name="Ramirez L."/>
            <person name="Pisabarro A.G."/>
            <person name="Kuo A."/>
            <person name="Tritt A."/>
            <person name="Lipzen A."/>
            <person name="He G."/>
            <person name="Yan M."/>
            <person name="Ng V."/>
            <person name="Cullen D."/>
            <person name="Martin F."/>
            <person name="Rosso M.-N."/>
            <person name="Henrissat B."/>
            <person name="Hibbett D."/>
            <person name="Martinez A.T."/>
            <person name="Grigoriev I.V."/>
        </authorList>
    </citation>
    <scope>NUCLEOTIDE SEQUENCE</scope>
    <source>
        <strain evidence="1">CIRM-BRFM 674</strain>
    </source>
</reference>
<sequence length="147" mass="16891">MRNRDSHRVCFPLSRPFSFLLRLTTSNLRLESYTIHMNVSSSTVQTTVSKPEPPRIHPSIDWSVCLSVCLSVRPSVCPSVRTMIVPHSTPRLNPNRQEHIHLSVRPSVRAYLAHRRSHRNRYCPPSNPLARQYDGGGYVMMQSGWRS</sequence>
<gene>
    <name evidence="1" type="ORF">BDN70DRAFT_531175</name>
</gene>
<protein>
    <submittedName>
        <fullName evidence="1">Uncharacterized protein</fullName>
    </submittedName>
</protein>
<organism evidence="1 2">
    <name type="scientific">Pholiota conissans</name>
    <dbReference type="NCBI Taxonomy" id="109636"/>
    <lineage>
        <taxon>Eukaryota</taxon>
        <taxon>Fungi</taxon>
        <taxon>Dikarya</taxon>
        <taxon>Basidiomycota</taxon>
        <taxon>Agaricomycotina</taxon>
        <taxon>Agaricomycetes</taxon>
        <taxon>Agaricomycetidae</taxon>
        <taxon>Agaricales</taxon>
        <taxon>Agaricineae</taxon>
        <taxon>Strophariaceae</taxon>
        <taxon>Pholiota</taxon>
    </lineage>
</organism>
<evidence type="ECO:0000313" key="2">
    <source>
        <dbReference type="Proteomes" id="UP000807469"/>
    </source>
</evidence>
<dbReference type="AlphaFoldDB" id="A0A9P5YNE1"/>